<dbReference type="AlphaFoldDB" id="N1PWA5"/>
<evidence type="ECO:0000313" key="1">
    <source>
        <dbReference type="EMBL" id="EME47662.1"/>
    </source>
</evidence>
<evidence type="ECO:0000313" key="2">
    <source>
        <dbReference type="Proteomes" id="UP000016933"/>
    </source>
</evidence>
<organism evidence="1 2">
    <name type="scientific">Dothistroma septosporum (strain NZE10 / CBS 128990)</name>
    <name type="common">Red band needle blight fungus</name>
    <name type="synonym">Mycosphaerella pini</name>
    <dbReference type="NCBI Taxonomy" id="675120"/>
    <lineage>
        <taxon>Eukaryota</taxon>
        <taxon>Fungi</taxon>
        <taxon>Dikarya</taxon>
        <taxon>Ascomycota</taxon>
        <taxon>Pezizomycotina</taxon>
        <taxon>Dothideomycetes</taxon>
        <taxon>Dothideomycetidae</taxon>
        <taxon>Mycosphaerellales</taxon>
        <taxon>Mycosphaerellaceae</taxon>
        <taxon>Dothistroma</taxon>
    </lineage>
</organism>
<reference evidence="1 2" key="2">
    <citation type="journal article" date="2012" name="PLoS Pathog.">
        <title>Diverse lifestyles and strategies of plant pathogenesis encoded in the genomes of eighteen Dothideomycetes fungi.</title>
        <authorList>
            <person name="Ohm R.A."/>
            <person name="Feau N."/>
            <person name="Henrissat B."/>
            <person name="Schoch C.L."/>
            <person name="Horwitz B.A."/>
            <person name="Barry K.W."/>
            <person name="Condon B.J."/>
            <person name="Copeland A.C."/>
            <person name="Dhillon B."/>
            <person name="Glaser F."/>
            <person name="Hesse C.N."/>
            <person name="Kosti I."/>
            <person name="LaButti K."/>
            <person name="Lindquist E.A."/>
            <person name="Lucas S."/>
            <person name="Salamov A.A."/>
            <person name="Bradshaw R.E."/>
            <person name="Ciuffetti L."/>
            <person name="Hamelin R.C."/>
            <person name="Kema G.H.J."/>
            <person name="Lawrence C."/>
            <person name="Scott J.A."/>
            <person name="Spatafora J.W."/>
            <person name="Turgeon B.G."/>
            <person name="de Wit P.J.G.M."/>
            <person name="Zhong S."/>
            <person name="Goodwin S.B."/>
            <person name="Grigoriev I.V."/>
        </authorList>
    </citation>
    <scope>NUCLEOTIDE SEQUENCE [LARGE SCALE GENOMIC DNA]</scope>
    <source>
        <strain evidence="2">NZE10 / CBS 128990</strain>
    </source>
</reference>
<reference evidence="2" key="1">
    <citation type="journal article" date="2012" name="PLoS Genet.">
        <title>The genomes of the fungal plant pathogens Cladosporium fulvum and Dothistroma septosporum reveal adaptation to different hosts and lifestyles but also signatures of common ancestry.</title>
        <authorList>
            <person name="de Wit P.J.G.M."/>
            <person name="van der Burgt A."/>
            <person name="Oekmen B."/>
            <person name="Stergiopoulos I."/>
            <person name="Abd-Elsalam K.A."/>
            <person name="Aerts A.L."/>
            <person name="Bahkali A.H."/>
            <person name="Beenen H.G."/>
            <person name="Chettri P."/>
            <person name="Cox M.P."/>
            <person name="Datema E."/>
            <person name="de Vries R.P."/>
            <person name="Dhillon B."/>
            <person name="Ganley A.R."/>
            <person name="Griffiths S.A."/>
            <person name="Guo Y."/>
            <person name="Hamelin R.C."/>
            <person name="Henrissat B."/>
            <person name="Kabir M.S."/>
            <person name="Jashni M.K."/>
            <person name="Kema G."/>
            <person name="Klaubauf S."/>
            <person name="Lapidus A."/>
            <person name="Levasseur A."/>
            <person name="Lindquist E."/>
            <person name="Mehrabi R."/>
            <person name="Ohm R.A."/>
            <person name="Owen T.J."/>
            <person name="Salamov A."/>
            <person name="Schwelm A."/>
            <person name="Schijlen E."/>
            <person name="Sun H."/>
            <person name="van den Burg H.A."/>
            <person name="van Ham R.C.H.J."/>
            <person name="Zhang S."/>
            <person name="Goodwin S.B."/>
            <person name="Grigoriev I.V."/>
            <person name="Collemare J."/>
            <person name="Bradshaw R.E."/>
        </authorList>
    </citation>
    <scope>NUCLEOTIDE SEQUENCE [LARGE SCALE GENOMIC DNA]</scope>
    <source>
        <strain evidence="2">NZE10 / CBS 128990</strain>
    </source>
</reference>
<dbReference type="PANTHER" id="PTHR34846">
    <property type="entry name" value="4-CARBOXYMUCONOLACTONE DECARBOXYLASE FAMILY PROTEIN (AFU_ORTHOLOGUE AFUA_6G11590)"/>
    <property type="match status" value="1"/>
</dbReference>
<dbReference type="Gene3D" id="1.20.1290.10">
    <property type="entry name" value="AhpD-like"/>
    <property type="match status" value="1"/>
</dbReference>
<evidence type="ECO:0008006" key="3">
    <source>
        <dbReference type="Google" id="ProtNLM"/>
    </source>
</evidence>
<dbReference type="SUPFAM" id="SSF69118">
    <property type="entry name" value="AhpD-like"/>
    <property type="match status" value="1"/>
</dbReference>
<dbReference type="eggNOG" id="ENOG502SCHX">
    <property type="taxonomic scope" value="Eukaryota"/>
</dbReference>
<keyword evidence="2" id="KW-1185">Reference proteome</keyword>
<sequence length="204" mass="22381">MAHQYRYPPLPASQQPKEYEPFAQELENMTSKTFGGNGSISSGSPMTYRDDNGGLIGPFPVVTASKEVGAALMDVYKKFSSLGSIPNDAKEVAILVTGAKFDCAYEQYAHHHIALKQAGLSEEQTQAIRRREKPQGLSQAAGVTYECAKHLVEIPGPLPQKMYDEWVKVLGSKDNVLLCIHYVGIYSYLSILMNAADVPIPETD</sequence>
<accession>N1PWA5</accession>
<dbReference type="Proteomes" id="UP000016933">
    <property type="component" value="Unassembled WGS sequence"/>
</dbReference>
<protein>
    <recommendedName>
        <fullName evidence="3">Carboxymuconolactone decarboxylase-like domain-containing protein</fullName>
    </recommendedName>
</protein>
<proteinExistence type="predicted"/>
<dbReference type="OrthoDB" id="2567457at2759"/>
<dbReference type="PANTHER" id="PTHR34846:SF11">
    <property type="entry name" value="4-CARBOXYMUCONOLACTONE DECARBOXYLASE FAMILY PROTEIN (AFU_ORTHOLOGUE AFUA_6G11590)"/>
    <property type="match status" value="1"/>
</dbReference>
<dbReference type="EMBL" id="KB446536">
    <property type="protein sequence ID" value="EME47662.1"/>
    <property type="molecule type" value="Genomic_DNA"/>
</dbReference>
<dbReference type="InterPro" id="IPR029032">
    <property type="entry name" value="AhpD-like"/>
</dbReference>
<dbReference type="OMA" id="FDCAYEQ"/>
<dbReference type="STRING" id="675120.N1PWA5"/>
<gene>
    <name evidence="1" type="ORF">DOTSEDRAFT_21426</name>
</gene>
<dbReference type="HOGENOM" id="CLU_082760_3_1_1"/>
<name>N1PWA5_DOTSN</name>